<dbReference type="Pfam" id="PF00025">
    <property type="entry name" value="Arf"/>
    <property type="match status" value="2"/>
</dbReference>
<keyword evidence="1" id="KW-0547">Nucleotide-binding</keyword>
<evidence type="ECO:0000313" key="4">
    <source>
        <dbReference type="Proteomes" id="UP000636479"/>
    </source>
</evidence>
<dbReference type="SMART" id="SM00177">
    <property type="entry name" value="ARF"/>
    <property type="match status" value="2"/>
</dbReference>
<dbReference type="PROSITE" id="PS51417">
    <property type="entry name" value="ARF"/>
    <property type="match status" value="2"/>
</dbReference>
<dbReference type="SUPFAM" id="SSF52540">
    <property type="entry name" value="P-loop containing nucleoside triphosphate hydrolases"/>
    <property type="match status" value="2"/>
</dbReference>
<accession>A0A8H6WCQ3</accession>
<dbReference type="PRINTS" id="PR00328">
    <property type="entry name" value="SAR1GTPBP"/>
</dbReference>
<dbReference type="InterPro" id="IPR005225">
    <property type="entry name" value="Small_GTP-bd"/>
</dbReference>
<dbReference type="InterPro" id="IPR024156">
    <property type="entry name" value="Small_GTPase_ARF"/>
</dbReference>
<dbReference type="Proteomes" id="UP000636479">
    <property type="component" value="Unassembled WGS sequence"/>
</dbReference>
<dbReference type="InterPro" id="IPR006689">
    <property type="entry name" value="Small_GTPase_ARF/SAR"/>
</dbReference>
<dbReference type="RefSeq" id="XP_037223428.1">
    <property type="nucleotide sequence ID" value="XM_037360543.1"/>
</dbReference>
<organism evidence="3 4">
    <name type="scientific">Mycena indigotica</name>
    <dbReference type="NCBI Taxonomy" id="2126181"/>
    <lineage>
        <taxon>Eukaryota</taxon>
        <taxon>Fungi</taxon>
        <taxon>Dikarya</taxon>
        <taxon>Basidiomycota</taxon>
        <taxon>Agaricomycotina</taxon>
        <taxon>Agaricomycetes</taxon>
        <taxon>Agaricomycetidae</taxon>
        <taxon>Agaricales</taxon>
        <taxon>Marasmiineae</taxon>
        <taxon>Mycenaceae</taxon>
        <taxon>Mycena</taxon>
    </lineage>
</organism>
<sequence>MVGLDDAGRTSILNRLHRRDLPKNALLQTLPTIGCTRETVQHRGNEITIWEFGGQEKIRPMWRSYLWQGHAFAFVLDASATDRVKEAKEELVILLKEREYTSFPFLVIANKVDKEGALGVDEIAEALDLKTVFEKHTEWPWTIMVCGSKLFGLKALIFGGRFCAQWQGDGRDDGLASKSSEAQTTNPTEIVMLSLDDSGATSILNRLHRPNLPKGILPKTIPTIGMNVETITHGRSKITIWEMGGNKKIRPLWRRYLWNGHAFAFVVDASAPERFAEARQELNWALKSREYTAFPFLVVVNKMDKEGAVEMWQVEEALDLKTLFAEHTEWPWGIMGVSAMTGQGLDQMLEWFTTNVSYAHIARHDAAKKNVAQAW</sequence>
<protein>
    <recommendedName>
        <fullName evidence="5">ADP-ribosylation factor</fullName>
    </recommendedName>
</protein>
<dbReference type="GeneID" id="59343059"/>
<gene>
    <name evidence="3" type="ORF">MIND_00370600</name>
</gene>
<dbReference type="InterPro" id="IPR027417">
    <property type="entry name" value="P-loop_NTPase"/>
</dbReference>
<dbReference type="PANTHER" id="PTHR11711">
    <property type="entry name" value="ADP RIBOSYLATION FACTOR-RELATED"/>
    <property type="match status" value="1"/>
</dbReference>
<evidence type="ECO:0000313" key="3">
    <source>
        <dbReference type="EMBL" id="KAF7309978.1"/>
    </source>
</evidence>
<dbReference type="CDD" id="cd00878">
    <property type="entry name" value="Arf_Arl"/>
    <property type="match status" value="1"/>
</dbReference>
<comment type="caution">
    <text evidence="3">The sequence shown here is derived from an EMBL/GenBank/DDBJ whole genome shotgun (WGS) entry which is preliminary data.</text>
</comment>
<name>A0A8H6WCQ3_9AGAR</name>
<reference evidence="3" key="1">
    <citation type="submission" date="2020-05" db="EMBL/GenBank/DDBJ databases">
        <title>Mycena genomes resolve the evolution of fungal bioluminescence.</title>
        <authorList>
            <person name="Tsai I.J."/>
        </authorList>
    </citation>
    <scope>NUCLEOTIDE SEQUENCE</scope>
    <source>
        <strain evidence="3">171206Taipei</strain>
    </source>
</reference>
<evidence type="ECO:0000256" key="2">
    <source>
        <dbReference type="ARBA" id="ARBA00023134"/>
    </source>
</evidence>
<dbReference type="GO" id="GO:0003924">
    <property type="term" value="F:GTPase activity"/>
    <property type="evidence" value="ECO:0007669"/>
    <property type="project" value="InterPro"/>
</dbReference>
<evidence type="ECO:0008006" key="5">
    <source>
        <dbReference type="Google" id="ProtNLM"/>
    </source>
</evidence>
<dbReference type="NCBIfam" id="TIGR00231">
    <property type="entry name" value="small_GTP"/>
    <property type="match status" value="2"/>
</dbReference>
<evidence type="ECO:0000256" key="1">
    <source>
        <dbReference type="ARBA" id="ARBA00022741"/>
    </source>
</evidence>
<dbReference type="Gene3D" id="3.40.50.300">
    <property type="entry name" value="P-loop containing nucleotide triphosphate hydrolases"/>
    <property type="match status" value="2"/>
</dbReference>
<dbReference type="EMBL" id="JACAZF010000003">
    <property type="protein sequence ID" value="KAF7309978.1"/>
    <property type="molecule type" value="Genomic_DNA"/>
</dbReference>
<dbReference type="OrthoDB" id="2983126at2759"/>
<proteinExistence type="predicted"/>
<dbReference type="GO" id="GO:0005525">
    <property type="term" value="F:GTP binding"/>
    <property type="evidence" value="ECO:0007669"/>
    <property type="project" value="UniProtKB-KW"/>
</dbReference>
<dbReference type="SMART" id="SM00178">
    <property type="entry name" value="SAR"/>
    <property type="match status" value="2"/>
</dbReference>
<keyword evidence="4" id="KW-1185">Reference proteome</keyword>
<dbReference type="AlphaFoldDB" id="A0A8H6WCQ3"/>
<keyword evidence="2" id="KW-0342">GTP-binding</keyword>